<dbReference type="InterPro" id="IPR033756">
    <property type="entry name" value="YlxH/NBP35"/>
</dbReference>
<dbReference type="PANTHER" id="PTHR42961">
    <property type="entry name" value="IRON-SULFUR PROTEIN NUBPL"/>
    <property type="match status" value="1"/>
</dbReference>
<keyword evidence="1" id="KW-0547">Nucleotide-binding</keyword>
<dbReference type="Gene3D" id="3.40.50.300">
    <property type="entry name" value="P-loop containing nucleotide triphosphate hydrolases"/>
    <property type="match status" value="1"/>
</dbReference>
<dbReference type="AlphaFoldDB" id="M0B568"/>
<sequence>MGHETSATDDEIKNAVIDRTREVTIADGDPVSEQLLEDIRVEDGVVTFTVAFERLNRTLSERLTEQLRGAGLATTGVEHVRVEAADAEAPESGLPVTGVGSLIAVGSAKGGVGKTTVTAALARALDESGLDIAVFDANVYAPDAPDLLGAAGPVQTTPTGRPEPVVADGIEVVSMELIADDGPVAWRGAMVHDVLKDLLGNAPWSDRDVLLVDLPPGIGDAVYTIVQQAPLDGALLVSTPTDAGARATERTGALFTANDVETIGVVPNMVAPEDTDNGNDRDNEIAGPFDATGDDLPDEIQENASATIDPIPFDPALRDPTTSSFAEPSTPGAAAIAELADTVAAFAAGDDGPQVPDDAVDLRGLPAETAAQQTLTELALRDEFGVLLRHDPDELITTLEGSLGSATPTLTRANVVDLERDGWLVELEFDHDSTAVSESPA</sequence>
<keyword evidence="5" id="KW-1185">Reference proteome</keyword>
<dbReference type="EMBL" id="AOIN01000023">
    <property type="protein sequence ID" value="ELZ04804.1"/>
    <property type="molecule type" value="Genomic_DNA"/>
</dbReference>
<reference evidence="4 5" key="1">
    <citation type="journal article" date="2014" name="PLoS Genet.">
        <title>Phylogenetically driven sequencing of extremely halophilic archaea reveals strategies for static and dynamic osmo-response.</title>
        <authorList>
            <person name="Becker E.A."/>
            <person name="Seitzer P.M."/>
            <person name="Tritt A."/>
            <person name="Larsen D."/>
            <person name="Krusor M."/>
            <person name="Yao A.I."/>
            <person name="Wu D."/>
            <person name="Madern D."/>
            <person name="Eisen J.A."/>
            <person name="Darling A.E."/>
            <person name="Facciotti M.T."/>
        </authorList>
    </citation>
    <scope>NUCLEOTIDE SEQUENCE [LARGE SCALE GENOMIC DNA]</scope>
    <source>
        <strain evidence="4 5">JCM 10990</strain>
    </source>
</reference>
<dbReference type="GO" id="GO:0005524">
    <property type="term" value="F:ATP binding"/>
    <property type="evidence" value="ECO:0007669"/>
    <property type="project" value="UniProtKB-KW"/>
</dbReference>
<keyword evidence="2" id="KW-0067">ATP-binding</keyword>
<feature type="region of interest" description="Disordered" evidence="3">
    <location>
        <begin position="309"/>
        <end position="329"/>
    </location>
</feature>
<dbReference type="Proteomes" id="UP000011693">
    <property type="component" value="Unassembled WGS sequence"/>
</dbReference>
<evidence type="ECO:0000256" key="2">
    <source>
        <dbReference type="ARBA" id="ARBA00022840"/>
    </source>
</evidence>
<proteinExistence type="predicted"/>
<evidence type="ECO:0000256" key="1">
    <source>
        <dbReference type="ARBA" id="ARBA00022741"/>
    </source>
</evidence>
<dbReference type="STRING" id="1227492.C482_03381"/>
<dbReference type="PANTHER" id="PTHR42961:SF2">
    <property type="entry name" value="IRON-SULFUR PROTEIN NUBPL"/>
    <property type="match status" value="1"/>
</dbReference>
<dbReference type="OrthoDB" id="8297at2157"/>
<dbReference type="PATRIC" id="fig|1227492.4.peg.657"/>
<comment type="caution">
    <text evidence="4">The sequence shown here is derived from an EMBL/GenBank/DDBJ whole genome shotgun (WGS) entry which is preliminary data.</text>
</comment>
<dbReference type="RefSeq" id="WP_006166071.1">
    <property type="nucleotide sequence ID" value="NZ_AOIN01000023.1"/>
</dbReference>
<gene>
    <name evidence="4" type="ORF">C482_03381</name>
</gene>
<dbReference type="InterPro" id="IPR044304">
    <property type="entry name" value="NUBPL-like"/>
</dbReference>
<dbReference type="GO" id="GO:0051539">
    <property type="term" value="F:4 iron, 4 sulfur cluster binding"/>
    <property type="evidence" value="ECO:0007669"/>
    <property type="project" value="TreeGrafter"/>
</dbReference>
<protein>
    <submittedName>
        <fullName evidence="4">ParA/MinD ATPase-like protein</fullName>
    </submittedName>
</protein>
<organism evidence="4 5">
    <name type="scientific">Natrialba chahannaoensis JCM 10990</name>
    <dbReference type="NCBI Taxonomy" id="1227492"/>
    <lineage>
        <taxon>Archaea</taxon>
        <taxon>Methanobacteriati</taxon>
        <taxon>Methanobacteriota</taxon>
        <taxon>Stenosarchaea group</taxon>
        <taxon>Halobacteria</taxon>
        <taxon>Halobacteriales</taxon>
        <taxon>Natrialbaceae</taxon>
        <taxon>Natrialba</taxon>
    </lineage>
</organism>
<evidence type="ECO:0000313" key="5">
    <source>
        <dbReference type="Proteomes" id="UP000011693"/>
    </source>
</evidence>
<evidence type="ECO:0000313" key="4">
    <source>
        <dbReference type="EMBL" id="ELZ04804.1"/>
    </source>
</evidence>
<accession>M0B568</accession>
<name>M0B568_9EURY</name>
<dbReference type="SUPFAM" id="SSF52540">
    <property type="entry name" value="P-loop containing nucleoside triphosphate hydrolases"/>
    <property type="match status" value="1"/>
</dbReference>
<dbReference type="InterPro" id="IPR027417">
    <property type="entry name" value="P-loop_NTPase"/>
</dbReference>
<feature type="region of interest" description="Disordered" evidence="3">
    <location>
        <begin position="271"/>
        <end position="293"/>
    </location>
</feature>
<dbReference type="GO" id="GO:0016226">
    <property type="term" value="P:iron-sulfur cluster assembly"/>
    <property type="evidence" value="ECO:0007669"/>
    <property type="project" value="InterPro"/>
</dbReference>
<dbReference type="Pfam" id="PF10609">
    <property type="entry name" value="ParA"/>
    <property type="match status" value="1"/>
</dbReference>
<evidence type="ECO:0000256" key="3">
    <source>
        <dbReference type="SAM" id="MobiDB-lite"/>
    </source>
</evidence>